<dbReference type="AlphaFoldDB" id="A0A7Y0G9L2"/>
<feature type="transmembrane region" description="Helical" evidence="2">
    <location>
        <begin position="32"/>
        <end position="53"/>
    </location>
</feature>
<evidence type="ECO:0000313" key="4">
    <source>
        <dbReference type="Proteomes" id="UP000583556"/>
    </source>
</evidence>
<dbReference type="InterPro" id="IPR006135">
    <property type="entry name" value="T3SS_substrate_exporter"/>
</dbReference>
<evidence type="ECO:0000313" key="3">
    <source>
        <dbReference type="EMBL" id="NML92934.1"/>
    </source>
</evidence>
<comment type="similarity">
    <text evidence="1">Belongs to the type III secretion exporter family.</text>
</comment>
<dbReference type="PANTHER" id="PTHR30531:SF12">
    <property type="entry name" value="FLAGELLAR BIOSYNTHETIC PROTEIN FLHB"/>
    <property type="match status" value="1"/>
</dbReference>
<keyword evidence="2" id="KW-0472">Membrane</keyword>
<keyword evidence="2" id="KW-1133">Transmembrane helix</keyword>
<feature type="transmembrane region" description="Helical" evidence="2">
    <location>
        <begin position="79"/>
        <end position="105"/>
    </location>
</feature>
<dbReference type="InterPro" id="IPR029025">
    <property type="entry name" value="T3SS_substrate_exporter_C"/>
</dbReference>
<keyword evidence="3" id="KW-0966">Cell projection</keyword>
<keyword evidence="3" id="KW-0969">Cilium</keyword>
<comment type="caution">
    <text evidence="3">The sequence shown here is derived from an EMBL/GenBank/DDBJ whole genome shotgun (WGS) entry which is preliminary data.</text>
</comment>
<proteinExistence type="inferred from homology"/>
<keyword evidence="4" id="KW-1185">Reference proteome</keyword>
<dbReference type="PANTHER" id="PTHR30531">
    <property type="entry name" value="FLAGELLAR BIOSYNTHETIC PROTEIN FLHB"/>
    <property type="match status" value="1"/>
</dbReference>
<dbReference type="GO" id="GO:0009306">
    <property type="term" value="P:protein secretion"/>
    <property type="evidence" value="ECO:0007669"/>
    <property type="project" value="InterPro"/>
</dbReference>
<organism evidence="3 4">
    <name type="scientific">Novosphingobium olei</name>
    <dbReference type="NCBI Taxonomy" id="2728851"/>
    <lineage>
        <taxon>Bacteria</taxon>
        <taxon>Pseudomonadati</taxon>
        <taxon>Pseudomonadota</taxon>
        <taxon>Alphaproteobacteria</taxon>
        <taxon>Sphingomonadales</taxon>
        <taxon>Sphingomonadaceae</taxon>
        <taxon>Novosphingobium</taxon>
    </lineage>
</organism>
<sequence length="385" mass="41942">MAESAGEKTFAPSAKRKKDAAKNGDVLRSRELTTAVSILIGAVWMRLAGPWVLTALGETARRGLVWDRASLDDFTPGTLIIQALEAVLPPVFVLGGLILLFSLAAQLGPGGEGRWVAANLAPKYSRIDPMSGFKRMLGPQGWIEIGKGIAKLALLGTIAWSWLHGRLAALLGLGGGEVVSQLTYAWNTLLALLFALGGGLTIIALIDFPIQWVRRFLRLRMSLQELKDEHKESEGSPERKAAIRQRQRDIAMGGLQKAMRDAQFVVTNPTHFSVALAYDPDRAPAPIVLAKGRGEKALAMRELAAELRVPTLEYPALARSVYFTTRENQTIREELYGAVASVLAFVLSLKRGETPARPRIDVPIELRFDAEGRLEKRDAKPPAGA</sequence>
<evidence type="ECO:0000256" key="1">
    <source>
        <dbReference type="ARBA" id="ARBA00010690"/>
    </source>
</evidence>
<keyword evidence="3" id="KW-0282">Flagellum</keyword>
<dbReference type="Proteomes" id="UP000583556">
    <property type="component" value="Unassembled WGS sequence"/>
</dbReference>
<evidence type="ECO:0000256" key="2">
    <source>
        <dbReference type="SAM" id="Phobius"/>
    </source>
</evidence>
<dbReference type="RefSeq" id="WP_169492210.1">
    <property type="nucleotide sequence ID" value="NZ_AP029021.1"/>
</dbReference>
<feature type="transmembrane region" description="Helical" evidence="2">
    <location>
        <begin position="185"/>
        <end position="210"/>
    </location>
</feature>
<dbReference type="Gene3D" id="6.10.250.2080">
    <property type="match status" value="1"/>
</dbReference>
<reference evidence="3 4" key="1">
    <citation type="submission" date="2020-04" db="EMBL/GenBank/DDBJ databases">
        <title>Novosphingobium sp. TW-4 isolated from soil.</title>
        <authorList>
            <person name="Dahal R.H."/>
            <person name="Chaudhary D.K."/>
        </authorList>
    </citation>
    <scope>NUCLEOTIDE SEQUENCE [LARGE SCALE GENOMIC DNA]</scope>
    <source>
        <strain evidence="3 4">TW-4</strain>
    </source>
</reference>
<dbReference type="PRINTS" id="PR00950">
    <property type="entry name" value="TYPE3IMSPROT"/>
</dbReference>
<protein>
    <submittedName>
        <fullName evidence="3">Flagellar biosynthesis protein FlhB</fullName>
    </submittedName>
</protein>
<accession>A0A7Y0G9L2</accession>
<dbReference type="SUPFAM" id="SSF160544">
    <property type="entry name" value="EscU C-terminal domain-like"/>
    <property type="match status" value="1"/>
</dbReference>
<dbReference type="GO" id="GO:0005886">
    <property type="term" value="C:plasma membrane"/>
    <property type="evidence" value="ECO:0007669"/>
    <property type="project" value="TreeGrafter"/>
</dbReference>
<dbReference type="EMBL" id="JABBGM010000002">
    <property type="protein sequence ID" value="NML92934.1"/>
    <property type="molecule type" value="Genomic_DNA"/>
</dbReference>
<dbReference type="Gene3D" id="3.40.1690.10">
    <property type="entry name" value="secretion proteins EscU"/>
    <property type="match status" value="1"/>
</dbReference>
<gene>
    <name evidence="3" type="ORF">HHL27_04530</name>
</gene>
<keyword evidence="2" id="KW-0812">Transmembrane</keyword>
<name>A0A7Y0G9L2_9SPHN</name>
<dbReference type="Pfam" id="PF01312">
    <property type="entry name" value="Bac_export_2"/>
    <property type="match status" value="1"/>
</dbReference>